<dbReference type="RefSeq" id="WP_093276295.1">
    <property type="nucleotide sequence ID" value="NZ_FNDD01000021.1"/>
</dbReference>
<dbReference type="Pfam" id="PF09937">
    <property type="entry name" value="DUF2169"/>
    <property type="match status" value="1"/>
</dbReference>
<organism evidence="2 3">
    <name type="scientific">Vibrio xiamenensis</name>
    <dbReference type="NCBI Taxonomy" id="861298"/>
    <lineage>
        <taxon>Bacteria</taxon>
        <taxon>Pseudomonadati</taxon>
        <taxon>Pseudomonadota</taxon>
        <taxon>Gammaproteobacteria</taxon>
        <taxon>Vibrionales</taxon>
        <taxon>Vibrionaceae</taxon>
        <taxon>Vibrio</taxon>
    </lineage>
</organism>
<evidence type="ECO:0000313" key="3">
    <source>
        <dbReference type="Proteomes" id="UP000198854"/>
    </source>
</evidence>
<sequence length="337" mass="38593">MQLWDINDHPYLNIKGRFQRDENGDEVWVVSAKRMWSLTQNEWLSADEVEIFDDPLYAGEPGFSAMIHDHEFAIHKHCTDVVVSGKARAYAKRPVEQMECRLLLDGHIDKTLVIHGQRDWIEHGGSITVSNPQSFIDCDIDYSHAIGGEDERNRIGGGVASSNKVLLTQRVPSVFYPKEDWDATSKKVRVAGFGPIPPFFKQRYQLAGTFDDNWLENRRPLLPVDFDRRYYQSAPLDQQCKGYLQGGERLMLSGFSHDDIFSFRLPREKYRASADFGDDQEFKDLELYTVFVDTEKGVVSLTYSAAFACQEKEHLLKSTSIQAVVENTNERGLNNEK</sequence>
<dbReference type="Proteomes" id="UP000198854">
    <property type="component" value="Unassembled WGS sequence"/>
</dbReference>
<reference evidence="2 3" key="1">
    <citation type="submission" date="2016-10" db="EMBL/GenBank/DDBJ databases">
        <authorList>
            <person name="de Groot N.N."/>
        </authorList>
    </citation>
    <scope>NUCLEOTIDE SEQUENCE [LARGE SCALE GENOMIC DNA]</scope>
    <source>
        <strain evidence="2 3">CGMCC 1.10228</strain>
    </source>
</reference>
<evidence type="ECO:0007829" key="4">
    <source>
        <dbReference type="PDB" id="8VTH"/>
    </source>
</evidence>
<dbReference type="STRING" id="861298.SAMN04488136_12145"/>
<name>A0A1G8DSF5_9VIBR</name>
<keyword evidence="4" id="KW-0002">3D-structure</keyword>
<dbReference type="PDB" id="8VTH">
    <property type="method" value="X-ray"/>
    <property type="resolution" value="1.85 A"/>
    <property type="chains" value="A/B=1-337"/>
</dbReference>
<dbReference type="OrthoDB" id="237820at2"/>
<protein>
    <recommendedName>
        <fullName evidence="1">DUF2169 domain-containing protein</fullName>
    </recommendedName>
</protein>
<dbReference type="InterPro" id="IPR018683">
    <property type="entry name" value="DUF2169"/>
</dbReference>
<dbReference type="AlphaFoldDB" id="A0A1G8DSF5"/>
<reference evidence="4" key="2">
    <citation type="journal article" date="2025" name="J. Biol. Chem.">
        <title>A conserved chaperone protein is required for the formation of a noncanonical type VI secretion system spike tip complex.</title>
        <authorList>
            <person name="Sachar K."/>
            <person name="Kanarek K."/>
            <person name="Colautti J."/>
            <person name="Kim Y."/>
            <person name="Bosis E."/>
            <person name="Prehna G."/>
            <person name="Salomon D."/>
            <person name="Whitney J.C."/>
        </authorList>
    </citation>
    <scope>X-RAY CRYSTALLOGRAPHY (1.85 ANGSTROMS)</scope>
</reference>
<evidence type="ECO:0000313" key="2">
    <source>
        <dbReference type="EMBL" id="SDH60627.1"/>
    </source>
</evidence>
<proteinExistence type="evidence at protein level"/>
<accession>A0A1G8DSF5</accession>
<feature type="domain" description="DUF2169" evidence="1">
    <location>
        <begin position="24"/>
        <end position="303"/>
    </location>
</feature>
<dbReference type="EMBL" id="FNDD01000021">
    <property type="protein sequence ID" value="SDH60627.1"/>
    <property type="molecule type" value="Genomic_DNA"/>
</dbReference>
<dbReference type="SMR" id="A0A1G8DSF5"/>
<evidence type="ECO:0000259" key="1">
    <source>
        <dbReference type="Pfam" id="PF09937"/>
    </source>
</evidence>
<gene>
    <name evidence="2" type="ORF">SAMN04488136_12145</name>
</gene>
<keyword evidence="3" id="KW-1185">Reference proteome</keyword>